<dbReference type="AlphaFoldDB" id="A0A0W1AFJ9"/>
<name>A0A0W1AFJ9_9GAMM</name>
<organism evidence="2 3">
    <name type="scientific">Legionella worsleiensis</name>
    <dbReference type="NCBI Taxonomy" id="45076"/>
    <lineage>
        <taxon>Bacteria</taxon>
        <taxon>Pseudomonadati</taxon>
        <taxon>Pseudomonadota</taxon>
        <taxon>Gammaproteobacteria</taxon>
        <taxon>Legionellales</taxon>
        <taxon>Legionellaceae</taxon>
        <taxon>Legionella</taxon>
    </lineage>
</organism>
<keyword evidence="1" id="KW-0812">Transmembrane</keyword>
<feature type="transmembrane region" description="Helical" evidence="1">
    <location>
        <begin position="12"/>
        <end position="30"/>
    </location>
</feature>
<keyword evidence="3" id="KW-1185">Reference proteome</keyword>
<reference evidence="2 3" key="1">
    <citation type="submission" date="2015-11" db="EMBL/GenBank/DDBJ databases">
        <title>Genomic analysis of 38 Legionella species identifies large and diverse effector repertoires.</title>
        <authorList>
            <person name="Burstein D."/>
            <person name="Amaro F."/>
            <person name="Zusman T."/>
            <person name="Lifshitz Z."/>
            <person name="Cohen O."/>
            <person name="Gilbert J.A."/>
            <person name="Pupko T."/>
            <person name="Shuman H.A."/>
            <person name="Segal G."/>
        </authorList>
    </citation>
    <scope>NUCLEOTIDE SEQUENCE [LARGE SCALE GENOMIC DNA]</scope>
    <source>
        <strain evidence="2 3">ATCC 49508</strain>
    </source>
</reference>
<comment type="caution">
    <text evidence="2">The sequence shown here is derived from an EMBL/GenBank/DDBJ whole genome shotgun (WGS) entry which is preliminary data.</text>
</comment>
<accession>A0A0W1AFJ9</accession>
<dbReference type="RefSeq" id="WP_058493347.1">
    <property type="nucleotide sequence ID" value="NZ_CBCRUR010000011.1"/>
</dbReference>
<feature type="transmembrane region" description="Helical" evidence="1">
    <location>
        <begin position="36"/>
        <end position="56"/>
    </location>
</feature>
<proteinExistence type="predicted"/>
<dbReference type="EMBL" id="LNZC01000012">
    <property type="protein sequence ID" value="KTD80056.1"/>
    <property type="molecule type" value="Genomic_DNA"/>
</dbReference>
<evidence type="ECO:0000313" key="3">
    <source>
        <dbReference type="Proteomes" id="UP000054662"/>
    </source>
</evidence>
<evidence type="ECO:0000256" key="1">
    <source>
        <dbReference type="SAM" id="Phobius"/>
    </source>
</evidence>
<dbReference type="PATRIC" id="fig|45076.6.peg.1700"/>
<evidence type="ECO:0000313" key="2">
    <source>
        <dbReference type="EMBL" id="KTD80056.1"/>
    </source>
</evidence>
<keyword evidence="1" id="KW-0472">Membrane</keyword>
<protein>
    <recommendedName>
        <fullName evidence="4">Transmembrane protein</fullName>
    </recommendedName>
</protein>
<sequence length="76" mass="8516">MNDKLKQILEQIAPFIIIGVGIAVFIGLLFMFFYVAVWGVLIGGALYLAALARNYFFPPKPTDTESGRIIEHDDKK</sequence>
<evidence type="ECO:0008006" key="4">
    <source>
        <dbReference type="Google" id="ProtNLM"/>
    </source>
</evidence>
<keyword evidence="1" id="KW-1133">Transmembrane helix</keyword>
<dbReference type="Proteomes" id="UP000054662">
    <property type="component" value="Unassembled WGS sequence"/>
</dbReference>
<gene>
    <name evidence="2" type="ORF">Lwor_1570</name>
</gene>
<dbReference type="STRING" id="45076.Lwor_1570"/>